<feature type="chain" id="PRO_5006640207" evidence="1">
    <location>
        <begin position="25"/>
        <end position="785"/>
    </location>
</feature>
<dbReference type="EMBL" id="LIZX01000132">
    <property type="protein sequence ID" value="KPJ65152.1"/>
    <property type="molecule type" value="Genomic_DNA"/>
</dbReference>
<keyword evidence="1" id="KW-0732">Signal</keyword>
<proteinExistence type="predicted"/>
<comment type="caution">
    <text evidence="2">The sequence shown here is derived from an EMBL/GenBank/DDBJ whole genome shotgun (WGS) entry which is preliminary data.</text>
</comment>
<name>A0A0S7XRU3_UNCSA</name>
<evidence type="ECO:0000313" key="2">
    <source>
        <dbReference type="EMBL" id="KPJ65152.1"/>
    </source>
</evidence>
<organism evidence="2 3">
    <name type="scientific">candidate division WOR-1 bacterium DG_54_3</name>
    <dbReference type="NCBI Taxonomy" id="1703775"/>
    <lineage>
        <taxon>Bacteria</taxon>
        <taxon>Bacillati</taxon>
        <taxon>Saganbacteria</taxon>
    </lineage>
</organism>
<gene>
    <name evidence="2" type="ORF">AMJ44_10850</name>
</gene>
<dbReference type="Proteomes" id="UP000051861">
    <property type="component" value="Unassembled WGS sequence"/>
</dbReference>
<evidence type="ECO:0000256" key="1">
    <source>
        <dbReference type="SAM" id="SignalP"/>
    </source>
</evidence>
<reference evidence="2 3" key="1">
    <citation type="journal article" date="2015" name="Microbiome">
        <title>Genomic resolution of linkages in carbon, nitrogen, and sulfur cycling among widespread estuary sediment bacteria.</title>
        <authorList>
            <person name="Baker B.J."/>
            <person name="Lazar C.S."/>
            <person name="Teske A.P."/>
            <person name="Dick G.J."/>
        </authorList>
    </citation>
    <scope>NUCLEOTIDE SEQUENCE [LARGE SCALE GENOMIC DNA]</scope>
    <source>
        <strain evidence="2">DG_54_3</strain>
    </source>
</reference>
<accession>A0A0S7XRU3</accession>
<dbReference type="AlphaFoldDB" id="A0A0S7XRU3"/>
<evidence type="ECO:0000313" key="3">
    <source>
        <dbReference type="Proteomes" id="UP000051861"/>
    </source>
</evidence>
<feature type="signal peptide" evidence="1">
    <location>
        <begin position="1"/>
        <end position="24"/>
    </location>
</feature>
<dbReference type="PATRIC" id="fig|1703775.3.peg.1064"/>
<sequence>MTKRRLIALIVFALILGIAYPSLAAQKKYPQLAISGYKRWLYSKFDVDPTVNYYLALGDRLPANGPWAEELQLYISGQLSENLSVNYDLNQNAFTAGRFNVDVNFHNYSLLFGHLSELNEHEFVLQDYMSCVGIGGRWDKFKAIYFYGTYPGAYHNYSSVSLTEDYDSYRLYRNPQYNGDIVYTYYKDNPYLEFLSLDLGRVDIVEDSVVVHLDNSRLIRNADFYVDRAYGLVLISSAYKNAEMVKVSYVLNNGEKKEVVFDFKEDARRRAFLSDGFRVIDGSEIVTVDGMRLVRDLDYRINYNTGLVVMNEPLHEDSEVRISYDYTYGANLYAKEVISGQVGTTFTLAHRYILSASETVIKNNQILSPDTDYTMGYTNGWISFVTPLTSSDTVEVGYTYIGIRQEVMGANAEYELSKWSKIGSSVVSITPSKKDEPIFDETSPSSYLIWNLYNTSMLNEDTFIRSEVSLSNRNVDYRNSNTTEADSALEVYARTRLGSVLLSGTYRKTGLNFASIRKVKSGTDYKNEEGNIDIKFMVGQYFTLKSGFESALEQVGSASSPEVSMQVYSIGLEPQLSDVLKMDFNIKQRKQNIVGQQLEAVQDSQQAYSSLDLDKAFPAVRNFCEDTKLIFKYLNIKDKGEIQGGGVYINKDSRSTRSEVGCLIDFKGSLSSYILYKNEEERDLLTASTATRIIPFYRVSYQWDLGGGHNLELCYDYSTTQQGGVTEYNKVDYGFSLVYDFQIENPIISKFQFGGSTKMTDYTDSNNPANDYKATETSVYGSLIF</sequence>
<protein>
    <submittedName>
        <fullName evidence="2">Uncharacterized protein</fullName>
    </submittedName>
</protein>